<evidence type="ECO:0000313" key="4">
    <source>
        <dbReference type="Proteomes" id="UP001170310"/>
    </source>
</evidence>
<dbReference type="InterPro" id="IPR050472">
    <property type="entry name" value="Anth_synth/Amidotransfase"/>
</dbReference>
<dbReference type="EMBL" id="JAUOQO010000005">
    <property type="protein sequence ID" value="MDO6573834.1"/>
    <property type="molecule type" value="Genomic_DNA"/>
</dbReference>
<evidence type="ECO:0000313" key="3">
    <source>
        <dbReference type="EMBL" id="MDO6573834.1"/>
    </source>
</evidence>
<gene>
    <name evidence="3" type="ORF">Q4528_06665</name>
</gene>
<proteinExistence type="predicted"/>
<dbReference type="GO" id="GO:0005829">
    <property type="term" value="C:cytosol"/>
    <property type="evidence" value="ECO:0007669"/>
    <property type="project" value="TreeGrafter"/>
</dbReference>
<comment type="caution">
    <text evidence="3">The sequence shown here is derived from an EMBL/GenBank/DDBJ whole genome shotgun (WGS) entry which is preliminary data.</text>
</comment>
<reference evidence="3" key="1">
    <citation type="submission" date="2023-07" db="EMBL/GenBank/DDBJ databases">
        <title>Genome content predicts the carbon catabolic preferences of heterotrophic bacteria.</title>
        <authorList>
            <person name="Gralka M."/>
        </authorList>
    </citation>
    <scope>NUCLEOTIDE SEQUENCE</scope>
    <source>
        <strain evidence="3">E2R20</strain>
    </source>
</reference>
<dbReference type="SUPFAM" id="SSF52317">
    <property type="entry name" value="Class I glutamine amidotransferase-like"/>
    <property type="match status" value="1"/>
</dbReference>
<dbReference type="PANTHER" id="PTHR43418">
    <property type="entry name" value="MULTIFUNCTIONAL TRYPTOPHAN BIOSYNTHESIS PROTEIN-RELATED"/>
    <property type="match status" value="1"/>
</dbReference>
<dbReference type="CDD" id="cd01743">
    <property type="entry name" value="GATase1_Anthranilate_Synthase"/>
    <property type="match status" value="1"/>
</dbReference>
<dbReference type="PANTHER" id="PTHR43418:SF4">
    <property type="entry name" value="MULTIFUNCTIONAL TRYPTOPHAN BIOSYNTHESIS PROTEIN"/>
    <property type="match status" value="1"/>
</dbReference>
<dbReference type="Pfam" id="PF00117">
    <property type="entry name" value="GATase"/>
    <property type="match status" value="1"/>
</dbReference>
<evidence type="ECO:0000256" key="1">
    <source>
        <dbReference type="ARBA" id="ARBA00022962"/>
    </source>
</evidence>
<feature type="domain" description="Glutamine amidotransferase" evidence="2">
    <location>
        <begin position="3"/>
        <end position="184"/>
    </location>
</feature>
<dbReference type="PRINTS" id="PR00097">
    <property type="entry name" value="ANTSNTHASEII"/>
</dbReference>
<sequence length="191" mass="21595">MILIIDNYDSFTYNLVDIVMQHMPKEDDVTVLYPDDEKVMNQDVDGVIISPGPGHPLDNQLLINIIECYKDKPILGVCLGAQALTCFYDGKVIQGETVMHGKVDEIKQNGNSILYRDLPLNFNVMRYHSLVSDAKHFPKSLIITGTTNDCIQSFEHENQLHFGIQYHPESFATEHGEDIIKNFINLAVKGD</sequence>
<dbReference type="InterPro" id="IPR017926">
    <property type="entry name" value="GATASE"/>
</dbReference>
<dbReference type="AlphaFoldDB" id="A0AAW7YRV2"/>
<keyword evidence="4" id="KW-1185">Reference proteome</keyword>
<dbReference type="Gene3D" id="3.40.50.880">
    <property type="match status" value="1"/>
</dbReference>
<accession>A0AAW7YRV2</accession>
<keyword evidence="1" id="KW-0315">Glutamine amidotransferase</keyword>
<dbReference type="PRINTS" id="PR00096">
    <property type="entry name" value="GATASE"/>
</dbReference>
<dbReference type="PRINTS" id="PR00099">
    <property type="entry name" value="CPSGATASE"/>
</dbReference>
<dbReference type="Proteomes" id="UP001170310">
    <property type="component" value="Unassembled WGS sequence"/>
</dbReference>
<dbReference type="GO" id="GO:0000162">
    <property type="term" value="P:L-tryptophan biosynthetic process"/>
    <property type="evidence" value="ECO:0007669"/>
    <property type="project" value="TreeGrafter"/>
</dbReference>
<protein>
    <submittedName>
        <fullName evidence="3">Aminodeoxychorismate/anthranilate synthase component II</fullName>
    </submittedName>
</protein>
<evidence type="ECO:0000259" key="2">
    <source>
        <dbReference type="Pfam" id="PF00117"/>
    </source>
</evidence>
<name>A0AAW7YRV2_9STAP</name>
<dbReference type="InterPro" id="IPR006221">
    <property type="entry name" value="TrpG/PapA_dom"/>
</dbReference>
<dbReference type="GO" id="GO:0004049">
    <property type="term" value="F:anthranilate synthase activity"/>
    <property type="evidence" value="ECO:0007669"/>
    <property type="project" value="TreeGrafter"/>
</dbReference>
<dbReference type="PROSITE" id="PS51273">
    <property type="entry name" value="GATASE_TYPE_1"/>
    <property type="match status" value="1"/>
</dbReference>
<organism evidence="3 4">
    <name type="scientific">Staphylococcus pasteuri_A</name>
    <dbReference type="NCBI Taxonomy" id="3062664"/>
    <lineage>
        <taxon>Bacteria</taxon>
        <taxon>Bacillati</taxon>
        <taxon>Bacillota</taxon>
        <taxon>Bacilli</taxon>
        <taxon>Bacillales</taxon>
        <taxon>Staphylococcaceae</taxon>
        <taxon>Staphylococcus</taxon>
    </lineage>
</organism>
<dbReference type="InterPro" id="IPR029062">
    <property type="entry name" value="Class_I_gatase-like"/>
</dbReference>
<dbReference type="NCBIfam" id="TIGR00566">
    <property type="entry name" value="trpG_papA"/>
    <property type="match status" value="1"/>
</dbReference>
<dbReference type="RefSeq" id="WP_046466646.1">
    <property type="nucleotide sequence ID" value="NZ_JAUOQO010000005.1"/>
</dbReference>